<dbReference type="AlphaFoldDB" id="A0A1T4WH42"/>
<keyword evidence="3 5" id="KW-0949">S-adenosyl-L-methionine</keyword>
<evidence type="ECO:0000256" key="1">
    <source>
        <dbReference type="ARBA" id="ARBA00022603"/>
    </source>
</evidence>
<feature type="binding site" evidence="5">
    <location>
        <position position="104"/>
    </location>
    <ligand>
        <name>S-adenosyl-L-methionine</name>
        <dbReference type="ChEBI" id="CHEBI:59789"/>
    </ligand>
</feature>
<evidence type="ECO:0000256" key="5">
    <source>
        <dbReference type="HAMAP-Rule" id="MF_00658"/>
    </source>
</evidence>
<comment type="catalytic activity">
    <reaction evidence="5">
        <text>pseudouridine(1915) in 23S rRNA + S-adenosyl-L-methionine = N(3)-methylpseudouridine(1915) in 23S rRNA + S-adenosyl-L-homocysteine + H(+)</text>
        <dbReference type="Rhea" id="RHEA:42752"/>
        <dbReference type="Rhea" id="RHEA-COMP:10221"/>
        <dbReference type="Rhea" id="RHEA-COMP:10222"/>
        <dbReference type="ChEBI" id="CHEBI:15378"/>
        <dbReference type="ChEBI" id="CHEBI:57856"/>
        <dbReference type="ChEBI" id="CHEBI:59789"/>
        <dbReference type="ChEBI" id="CHEBI:65314"/>
        <dbReference type="ChEBI" id="CHEBI:74486"/>
        <dbReference type="EC" id="2.1.1.177"/>
    </reaction>
</comment>
<organism evidence="6 7">
    <name type="scientific">Desulfobaculum bizertense DSM 18034</name>
    <dbReference type="NCBI Taxonomy" id="1121442"/>
    <lineage>
        <taxon>Bacteria</taxon>
        <taxon>Pseudomonadati</taxon>
        <taxon>Thermodesulfobacteriota</taxon>
        <taxon>Desulfovibrionia</taxon>
        <taxon>Desulfovibrionales</taxon>
        <taxon>Desulfovibrionaceae</taxon>
        <taxon>Desulfobaculum</taxon>
    </lineage>
</organism>
<comment type="subunit">
    <text evidence="5">Homodimer.</text>
</comment>
<dbReference type="CDD" id="cd18081">
    <property type="entry name" value="RlmH-like"/>
    <property type="match status" value="1"/>
</dbReference>
<gene>
    <name evidence="5" type="primary">rlmH</name>
    <name evidence="6" type="ORF">SAMN02745702_02283</name>
</gene>
<dbReference type="EMBL" id="FUYA01000007">
    <property type="protein sequence ID" value="SKA76654.1"/>
    <property type="molecule type" value="Genomic_DNA"/>
</dbReference>
<evidence type="ECO:0000256" key="3">
    <source>
        <dbReference type="ARBA" id="ARBA00022691"/>
    </source>
</evidence>
<feature type="binding site" evidence="5">
    <location>
        <begin position="123"/>
        <end position="128"/>
    </location>
    <ligand>
        <name>S-adenosyl-L-methionine</name>
        <dbReference type="ChEBI" id="CHEBI:59789"/>
    </ligand>
</feature>
<accession>A0A1T4WH42</accession>
<reference evidence="6 7" key="1">
    <citation type="submission" date="2017-02" db="EMBL/GenBank/DDBJ databases">
        <authorList>
            <person name="Peterson S.W."/>
        </authorList>
    </citation>
    <scope>NUCLEOTIDE SEQUENCE [LARGE SCALE GENOMIC DNA]</scope>
    <source>
        <strain evidence="6 7">DSM 18034</strain>
    </source>
</reference>
<dbReference type="SUPFAM" id="SSF75217">
    <property type="entry name" value="alpha/beta knot"/>
    <property type="match status" value="1"/>
</dbReference>
<dbReference type="Gene3D" id="3.40.1280.10">
    <property type="match status" value="1"/>
</dbReference>
<dbReference type="STRING" id="1121442.SAMN02745702_02283"/>
<comment type="similarity">
    <text evidence="4 5">Belongs to the RNA methyltransferase RlmH family.</text>
</comment>
<comment type="function">
    <text evidence="5">Specifically methylates the pseudouridine at position 1915 (m3Psi1915) in 23S rRNA.</text>
</comment>
<dbReference type="Pfam" id="PF02590">
    <property type="entry name" value="SPOUT_MTase"/>
    <property type="match status" value="1"/>
</dbReference>
<dbReference type="OrthoDB" id="9806643at2"/>
<keyword evidence="5" id="KW-0698">rRNA processing</keyword>
<dbReference type="Proteomes" id="UP000189733">
    <property type="component" value="Unassembled WGS sequence"/>
</dbReference>
<dbReference type="RefSeq" id="WP_078685557.1">
    <property type="nucleotide sequence ID" value="NZ_FUYA01000007.1"/>
</dbReference>
<evidence type="ECO:0000256" key="2">
    <source>
        <dbReference type="ARBA" id="ARBA00022679"/>
    </source>
</evidence>
<protein>
    <recommendedName>
        <fullName evidence="5">Ribosomal RNA large subunit methyltransferase H</fullName>
        <ecNumber evidence="5">2.1.1.177</ecNumber>
    </recommendedName>
    <alternativeName>
        <fullName evidence="5">23S rRNA (pseudouridine1915-N3)-methyltransferase</fullName>
    </alternativeName>
    <alternativeName>
        <fullName evidence="5">23S rRNA m3Psi1915 methyltransferase</fullName>
    </alternativeName>
    <alternativeName>
        <fullName evidence="5">rRNA (pseudouridine-N3-)-methyltransferase RlmH</fullName>
    </alternativeName>
</protein>
<keyword evidence="5" id="KW-0963">Cytoplasm</keyword>
<dbReference type="PIRSF" id="PIRSF004505">
    <property type="entry name" value="MT_bac"/>
    <property type="match status" value="1"/>
</dbReference>
<dbReference type="EC" id="2.1.1.177" evidence="5"/>
<comment type="subcellular location">
    <subcellularLocation>
        <location evidence="5">Cytoplasm</location>
    </subcellularLocation>
</comment>
<dbReference type="InterPro" id="IPR029028">
    <property type="entry name" value="Alpha/beta_knot_MTases"/>
</dbReference>
<dbReference type="HAMAP" id="MF_00658">
    <property type="entry name" value="23SrRNA_methyltr_H"/>
    <property type="match status" value="1"/>
</dbReference>
<evidence type="ECO:0000256" key="4">
    <source>
        <dbReference type="ARBA" id="ARBA00038303"/>
    </source>
</evidence>
<dbReference type="GO" id="GO:0005737">
    <property type="term" value="C:cytoplasm"/>
    <property type="evidence" value="ECO:0007669"/>
    <property type="project" value="UniProtKB-SubCell"/>
</dbReference>
<dbReference type="PANTHER" id="PTHR33603:SF1">
    <property type="entry name" value="RIBOSOMAL RNA LARGE SUBUNIT METHYLTRANSFERASE H"/>
    <property type="match status" value="1"/>
</dbReference>
<name>A0A1T4WH42_9BACT</name>
<dbReference type="PANTHER" id="PTHR33603">
    <property type="entry name" value="METHYLTRANSFERASE"/>
    <property type="match status" value="1"/>
</dbReference>
<keyword evidence="1 5" id="KW-0489">Methyltransferase</keyword>
<proteinExistence type="inferred from homology"/>
<evidence type="ECO:0000313" key="7">
    <source>
        <dbReference type="Proteomes" id="UP000189733"/>
    </source>
</evidence>
<dbReference type="InterPro" id="IPR029026">
    <property type="entry name" value="tRNA_m1G_MTases_N"/>
</dbReference>
<evidence type="ECO:0000313" key="6">
    <source>
        <dbReference type="EMBL" id="SKA76654.1"/>
    </source>
</evidence>
<dbReference type="GO" id="GO:0070038">
    <property type="term" value="F:rRNA (pseudouridine-N3-)-methyltransferase activity"/>
    <property type="evidence" value="ECO:0007669"/>
    <property type="project" value="UniProtKB-UniRule"/>
</dbReference>
<keyword evidence="2 5" id="KW-0808">Transferase</keyword>
<keyword evidence="7" id="KW-1185">Reference proteome</keyword>
<dbReference type="InterPro" id="IPR003742">
    <property type="entry name" value="RlmH-like"/>
</dbReference>
<feature type="binding site" evidence="5">
    <location>
        <position position="72"/>
    </location>
    <ligand>
        <name>S-adenosyl-L-methionine</name>
        <dbReference type="ChEBI" id="CHEBI:59789"/>
    </ligand>
</feature>
<sequence length="156" mass="17865">MRKIKCIWVGKLRKKHWQGAAEEYLKKLGRTFPITEIILKDAPGHLEGTAKNEWEGKKILEKIDSQDFPIALDEHGQCITSVKFSKLLTQWTEDPATSPCFIIGGAYGLSKDVLSRCRYTLSLSPMTFPHELARVLLLEQLYRADSIRRGTPYHHI</sequence>